<proteinExistence type="predicted"/>
<gene>
    <name evidence="2" type="ordered locus">Caci_7331</name>
</gene>
<dbReference type="InterPro" id="IPR025855">
    <property type="entry name" value="Replic_Relax"/>
</dbReference>
<dbReference type="Pfam" id="PF13814">
    <property type="entry name" value="Replic_Relax"/>
    <property type="match status" value="1"/>
</dbReference>
<dbReference type="EMBL" id="CP001700">
    <property type="protein sequence ID" value="ACU76160.1"/>
    <property type="molecule type" value="Genomic_DNA"/>
</dbReference>
<evidence type="ECO:0000256" key="1">
    <source>
        <dbReference type="SAM" id="MobiDB-lite"/>
    </source>
</evidence>
<feature type="compositionally biased region" description="Polar residues" evidence="1">
    <location>
        <begin position="33"/>
        <end position="43"/>
    </location>
</feature>
<dbReference type="Proteomes" id="UP000000851">
    <property type="component" value="Chromosome"/>
</dbReference>
<evidence type="ECO:0000313" key="3">
    <source>
        <dbReference type="Proteomes" id="UP000000851"/>
    </source>
</evidence>
<dbReference type="AlphaFoldDB" id="C7Q8H2"/>
<evidence type="ECO:0008006" key="4">
    <source>
        <dbReference type="Google" id="ProtNLM"/>
    </source>
</evidence>
<organism evidence="2 3">
    <name type="scientific">Catenulispora acidiphila (strain DSM 44928 / JCM 14897 / NBRC 102108 / NRRL B-24433 / ID139908)</name>
    <dbReference type="NCBI Taxonomy" id="479433"/>
    <lineage>
        <taxon>Bacteria</taxon>
        <taxon>Bacillati</taxon>
        <taxon>Actinomycetota</taxon>
        <taxon>Actinomycetes</taxon>
        <taxon>Catenulisporales</taxon>
        <taxon>Catenulisporaceae</taxon>
        <taxon>Catenulispora</taxon>
    </lineage>
</organism>
<reference evidence="2 3" key="1">
    <citation type="journal article" date="2009" name="Stand. Genomic Sci.">
        <title>Complete genome sequence of Catenulispora acidiphila type strain (ID 139908).</title>
        <authorList>
            <person name="Copeland A."/>
            <person name="Lapidus A."/>
            <person name="Glavina Del Rio T."/>
            <person name="Nolan M."/>
            <person name="Lucas S."/>
            <person name="Chen F."/>
            <person name="Tice H."/>
            <person name="Cheng J.F."/>
            <person name="Bruce D."/>
            <person name="Goodwin L."/>
            <person name="Pitluck S."/>
            <person name="Mikhailova N."/>
            <person name="Pati A."/>
            <person name="Ivanova N."/>
            <person name="Mavromatis K."/>
            <person name="Chen A."/>
            <person name="Palaniappan K."/>
            <person name="Chain P."/>
            <person name="Land M."/>
            <person name="Hauser L."/>
            <person name="Chang Y.J."/>
            <person name="Jeffries C.D."/>
            <person name="Chertkov O."/>
            <person name="Brettin T."/>
            <person name="Detter J.C."/>
            <person name="Han C."/>
            <person name="Ali Z."/>
            <person name="Tindall B.J."/>
            <person name="Goker M."/>
            <person name="Bristow J."/>
            <person name="Eisen J.A."/>
            <person name="Markowitz V."/>
            <person name="Hugenholtz P."/>
            <person name="Kyrpides N.C."/>
            <person name="Klenk H.P."/>
        </authorList>
    </citation>
    <scope>NUCLEOTIDE SEQUENCE [LARGE SCALE GENOMIC DNA]</scope>
    <source>
        <strain evidence="3">DSM 44928 / JCM 14897 / NBRC 102108 / NRRL B-24433 / ID139908</strain>
    </source>
</reference>
<dbReference type="HOGENOM" id="CLU_067990_0_0_11"/>
<protein>
    <recommendedName>
        <fullName evidence="4">Replication-relaxation</fullName>
    </recommendedName>
</protein>
<dbReference type="InParanoid" id="C7Q8H2"/>
<dbReference type="KEGG" id="cai:Caci_7331"/>
<dbReference type="STRING" id="479433.Caci_7331"/>
<dbReference type="OrthoDB" id="4146863at2"/>
<accession>C7Q8H2</accession>
<keyword evidence="3" id="KW-1185">Reference proteome</keyword>
<feature type="region of interest" description="Disordered" evidence="1">
    <location>
        <begin position="1"/>
        <end position="51"/>
    </location>
</feature>
<name>C7Q8H2_CATAD</name>
<sequence length="313" mass="34140">MTADLTPTDRPTGRAEWATTRPADTGGRHRRNSSMSGGVTSSRRAPAERLADRLGPRDLAVLASLNEFRLLSGSQLRRLHCPGGEISTQARKTRAIMRRLTELGVVARAERGVGGIRSGSEGYVFGLSGLGHAVLDRDQPGARRHRSAIESKSTFTAHILACSELMCQLVEHSRAGGCTIEELRAEPGCWRWFSSQSGGRRPLKPDAYVRLTVDDFDLAAFIEIDLATESLPTIASKCAVYLDYWRSGAEQRVAGFFPRVWWLVPHPDRAGAISRTIQRLAPAEQRLFAVALIEDAVAALTTTPHTDTKGGAQ</sequence>
<dbReference type="eggNOG" id="ENOG50328GS">
    <property type="taxonomic scope" value="Bacteria"/>
</dbReference>
<evidence type="ECO:0000313" key="2">
    <source>
        <dbReference type="EMBL" id="ACU76160.1"/>
    </source>
</evidence>